<sequence length="149" mass="16688">MAQSLGARREEQALSFARRCLTFGVLLMTFTGSLMFLFARPLMSFFTPDAAVVALGAQVLRIEAFAEPFFALAIVGTGILRGAGDTRWPFIYSLIGMWLIRIVPAFVLLKVFNLGLQAAWACMVADLIVRGVLNVNRFVKKRWIRAWKD</sequence>
<dbReference type="AlphaFoldDB" id="A0A645IS57"/>
<proteinExistence type="predicted"/>
<evidence type="ECO:0000313" key="3">
    <source>
        <dbReference type="EMBL" id="MPN53662.1"/>
    </source>
</evidence>
<gene>
    <name evidence="3" type="primary">mdtK_17</name>
    <name evidence="3" type="ORF">SDC9_201326</name>
</gene>
<dbReference type="InterPro" id="IPR002528">
    <property type="entry name" value="MATE_fam"/>
</dbReference>
<dbReference type="InterPro" id="IPR050222">
    <property type="entry name" value="MATE_MdtK"/>
</dbReference>
<keyword evidence="2" id="KW-0812">Transmembrane</keyword>
<keyword evidence="2" id="KW-1133">Transmembrane helix</keyword>
<evidence type="ECO:0000256" key="1">
    <source>
        <dbReference type="ARBA" id="ARBA00022448"/>
    </source>
</evidence>
<comment type="caution">
    <text evidence="3">The sequence shown here is derived from an EMBL/GenBank/DDBJ whole genome shotgun (WGS) entry which is preliminary data.</text>
</comment>
<reference evidence="3" key="1">
    <citation type="submission" date="2019-08" db="EMBL/GenBank/DDBJ databases">
        <authorList>
            <person name="Kucharzyk K."/>
            <person name="Murdoch R.W."/>
            <person name="Higgins S."/>
            <person name="Loffler F."/>
        </authorList>
    </citation>
    <scope>NUCLEOTIDE SEQUENCE</scope>
</reference>
<feature type="transmembrane region" description="Helical" evidence="2">
    <location>
        <begin position="59"/>
        <end position="80"/>
    </location>
</feature>
<keyword evidence="2" id="KW-0472">Membrane</keyword>
<dbReference type="PANTHER" id="PTHR43298">
    <property type="entry name" value="MULTIDRUG RESISTANCE PROTEIN NORM-RELATED"/>
    <property type="match status" value="1"/>
</dbReference>
<dbReference type="GO" id="GO:0042910">
    <property type="term" value="F:xenobiotic transmembrane transporter activity"/>
    <property type="evidence" value="ECO:0007669"/>
    <property type="project" value="InterPro"/>
</dbReference>
<dbReference type="GO" id="GO:0015297">
    <property type="term" value="F:antiporter activity"/>
    <property type="evidence" value="ECO:0007669"/>
    <property type="project" value="InterPro"/>
</dbReference>
<keyword evidence="1" id="KW-0813">Transport</keyword>
<feature type="transmembrane region" description="Helical" evidence="2">
    <location>
        <begin position="20"/>
        <end position="39"/>
    </location>
</feature>
<dbReference type="PANTHER" id="PTHR43298:SF2">
    <property type="entry name" value="FMN_FAD EXPORTER YEEO-RELATED"/>
    <property type="match status" value="1"/>
</dbReference>
<evidence type="ECO:0000256" key="2">
    <source>
        <dbReference type="SAM" id="Phobius"/>
    </source>
</evidence>
<dbReference type="GO" id="GO:0005886">
    <property type="term" value="C:plasma membrane"/>
    <property type="evidence" value="ECO:0007669"/>
    <property type="project" value="TreeGrafter"/>
</dbReference>
<feature type="transmembrane region" description="Helical" evidence="2">
    <location>
        <begin position="92"/>
        <end position="112"/>
    </location>
</feature>
<dbReference type="EMBL" id="VSSQ01121011">
    <property type="protein sequence ID" value="MPN53662.1"/>
    <property type="molecule type" value="Genomic_DNA"/>
</dbReference>
<dbReference type="Pfam" id="PF01554">
    <property type="entry name" value="MatE"/>
    <property type="match status" value="1"/>
</dbReference>
<protein>
    <submittedName>
        <fullName evidence="3">Multidrug resistance protein MdtK</fullName>
    </submittedName>
</protein>
<name>A0A645IS57_9ZZZZ</name>
<feature type="transmembrane region" description="Helical" evidence="2">
    <location>
        <begin position="118"/>
        <end position="139"/>
    </location>
</feature>
<accession>A0A645IS57</accession>
<organism evidence="3">
    <name type="scientific">bioreactor metagenome</name>
    <dbReference type="NCBI Taxonomy" id="1076179"/>
    <lineage>
        <taxon>unclassified sequences</taxon>
        <taxon>metagenomes</taxon>
        <taxon>ecological metagenomes</taxon>
    </lineage>
</organism>